<feature type="compositionally biased region" description="Polar residues" evidence="1">
    <location>
        <begin position="75"/>
        <end position="87"/>
    </location>
</feature>
<dbReference type="STRING" id="1802074.A3J15_03080"/>
<comment type="caution">
    <text evidence="3">The sequence shown here is derived from an EMBL/GenBank/DDBJ whole genome shotgun (WGS) entry which is preliminary data.</text>
</comment>
<evidence type="ECO:0000256" key="1">
    <source>
        <dbReference type="SAM" id="MobiDB-lite"/>
    </source>
</evidence>
<feature type="transmembrane region" description="Helical" evidence="2">
    <location>
        <begin position="50"/>
        <end position="72"/>
    </location>
</feature>
<evidence type="ECO:0000313" key="3">
    <source>
        <dbReference type="EMBL" id="OGK57439.1"/>
    </source>
</evidence>
<gene>
    <name evidence="3" type="ORF">A3J15_03080</name>
</gene>
<sequence length="181" mass="19756">MQVGLTFISFFAILLSIMNQQNLSNGATVHPISEDVKKETTTDKLNYSRAFLLLFLVLVLGVLSGFGGSFFSKKSTPAGNEKNSGTESETEVNEQVEQKAGVSDKKNFKDSAEGLLKEGGIDGEGFFHLERPGGPSQNVYLTSTTVDLNQYINKKVKVKGETYSAEKAGWLMEVGFIEVTE</sequence>
<name>A0A1F7JP96_9BACT</name>
<evidence type="ECO:0000313" key="4">
    <source>
        <dbReference type="Proteomes" id="UP000176376"/>
    </source>
</evidence>
<proteinExistence type="predicted"/>
<accession>A0A1F7JP96</accession>
<keyword evidence="2" id="KW-1133">Transmembrane helix</keyword>
<protein>
    <submittedName>
        <fullName evidence="3">Uncharacterized protein</fullName>
    </submittedName>
</protein>
<feature type="region of interest" description="Disordered" evidence="1">
    <location>
        <begin position="75"/>
        <end position="106"/>
    </location>
</feature>
<keyword evidence="2" id="KW-0472">Membrane</keyword>
<dbReference type="EMBL" id="MGAY01000002">
    <property type="protein sequence ID" value="OGK57439.1"/>
    <property type="molecule type" value="Genomic_DNA"/>
</dbReference>
<dbReference type="AlphaFoldDB" id="A0A1F7JP96"/>
<evidence type="ECO:0000256" key="2">
    <source>
        <dbReference type="SAM" id="Phobius"/>
    </source>
</evidence>
<keyword evidence="2" id="KW-0812">Transmembrane</keyword>
<organism evidence="3 4">
    <name type="scientific">Candidatus Roizmanbacteria bacterium RIFCSPLOWO2_02_FULL_38_10</name>
    <dbReference type="NCBI Taxonomy" id="1802074"/>
    <lineage>
        <taxon>Bacteria</taxon>
        <taxon>Candidatus Roizmaniibacteriota</taxon>
    </lineage>
</organism>
<reference evidence="3 4" key="1">
    <citation type="journal article" date="2016" name="Nat. Commun.">
        <title>Thousands of microbial genomes shed light on interconnected biogeochemical processes in an aquifer system.</title>
        <authorList>
            <person name="Anantharaman K."/>
            <person name="Brown C.T."/>
            <person name="Hug L.A."/>
            <person name="Sharon I."/>
            <person name="Castelle C.J."/>
            <person name="Probst A.J."/>
            <person name="Thomas B.C."/>
            <person name="Singh A."/>
            <person name="Wilkins M.J."/>
            <person name="Karaoz U."/>
            <person name="Brodie E.L."/>
            <person name="Williams K.H."/>
            <person name="Hubbard S.S."/>
            <person name="Banfield J.F."/>
        </authorList>
    </citation>
    <scope>NUCLEOTIDE SEQUENCE [LARGE SCALE GENOMIC DNA]</scope>
</reference>
<dbReference type="Proteomes" id="UP000176376">
    <property type="component" value="Unassembled WGS sequence"/>
</dbReference>